<protein>
    <submittedName>
        <fullName evidence="1">Uncharacterized protein</fullName>
    </submittedName>
</protein>
<evidence type="ECO:0000313" key="2">
    <source>
        <dbReference type="Proteomes" id="UP001057375"/>
    </source>
</evidence>
<organism evidence="1 2">
    <name type="scientific">Aduncisulcus paluster</name>
    <dbReference type="NCBI Taxonomy" id="2918883"/>
    <lineage>
        <taxon>Eukaryota</taxon>
        <taxon>Metamonada</taxon>
        <taxon>Carpediemonas-like organisms</taxon>
        <taxon>Aduncisulcus</taxon>
    </lineage>
</organism>
<reference evidence="1" key="1">
    <citation type="submission" date="2022-03" db="EMBL/GenBank/DDBJ databases">
        <title>Draft genome sequence of Aduncisulcus paluster, a free-living microaerophilic Fornicata.</title>
        <authorList>
            <person name="Yuyama I."/>
            <person name="Kume K."/>
            <person name="Tamura T."/>
            <person name="Inagaki Y."/>
            <person name="Hashimoto T."/>
        </authorList>
    </citation>
    <scope>NUCLEOTIDE SEQUENCE</scope>
    <source>
        <strain evidence="1">NY0171</strain>
    </source>
</reference>
<comment type="caution">
    <text evidence="1">The sequence shown here is derived from an EMBL/GenBank/DDBJ whole genome shotgun (WGS) entry which is preliminary data.</text>
</comment>
<name>A0ABQ5KAU9_9EUKA</name>
<gene>
    <name evidence="1" type="ORF">ADUPG1_005314</name>
</gene>
<feature type="non-terminal residue" evidence="1">
    <location>
        <position position="51"/>
    </location>
</feature>
<dbReference type="Proteomes" id="UP001057375">
    <property type="component" value="Unassembled WGS sequence"/>
</dbReference>
<proteinExistence type="predicted"/>
<accession>A0ABQ5KAU9</accession>
<evidence type="ECO:0000313" key="1">
    <source>
        <dbReference type="EMBL" id="GKT29687.1"/>
    </source>
</evidence>
<dbReference type="EMBL" id="BQXS01008430">
    <property type="protein sequence ID" value="GKT29687.1"/>
    <property type="molecule type" value="Genomic_DNA"/>
</dbReference>
<sequence>MSKLVEAGYDNPFTSLEDAAKDYQQMTVPMTDTNGVEQKGEQWKFAADKLV</sequence>
<keyword evidence="2" id="KW-1185">Reference proteome</keyword>